<protein>
    <submittedName>
        <fullName evidence="2">Uncharacterized protein</fullName>
    </submittedName>
</protein>
<keyword evidence="3" id="KW-1185">Reference proteome</keyword>
<proteinExistence type="predicted"/>
<organism evidence="2 3">
    <name type="scientific">Rhizobium mesosinicum</name>
    <dbReference type="NCBI Taxonomy" id="335017"/>
    <lineage>
        <taxon>Bacteria</taxon>
        <taxon>Pseudomonadati</taxon>
        <taxon>Pseudomonadota</taxon>
        <taxon>Alphaproteobacteria</taxon>
        <taxon>Hyphomicrobiales</taxon>
        <taxon>Rhizobiaceae</taxon>
        <taxon>Rhizobium/Agrobacterium group</taxon>
        <taxon>Rhizobium</taxon>
    </lineage>
</organism>
<feature type="region of interest" description="Disordered" evidence="1">
    <location>
        <begin position="1"/>
        <end position="31"/>
    </location>
</feature>
<reference evidence="2 3" key="1">
    <citation type="journal article" date="2021" name="MBio">
        <title>Poor Competitiveness of Bradyrhizobium in Pigeon Pea Root Colonization in Indian Soils.</title>
        <authorList>
            <person name="Chalasani D."/>
            <person name="Basu A."/>
            <person name="Pullabhotla S.V.S.R.N."/>
            <person name="Jorrin B."/>
            <person name="Neal A.L."/>
            <person name="Poole P.S."/>
            <person name="Podile A.R."/>
            <person name="Tkacz A."/>
        </authorList>
    </citation>
    <scope>NUCLEOTIDE SEQUENCE [LARGE SCALE GENOMIC DNA]</scope>
    <source>
        <strain evidence="2 3">HU56</strain>
    </source>
</reference>
<evidence type="ECO:0000313" key="3">
    <source>
        <dbReference type="Proteomes" id="UP000717752"/>
    </source>
</evidence>
<evidence type="ECO:0000313" key="2">
    <source>
        <dbReference type="EMBL" id="MBW9051373.1"/>
    </source>
</evidence>
<comment type="caution">
    <text evidence="2">The sequence shown here is derived from an EMBL/GenBank/DDBJ whole genome shotgun (WGS) entry which is preliminary data.</text>
</comment>
<evidence type="ECO:0000256" key="1">
    <source>
        <dbReference type="SAM" id="MobiDB-lite"/>
    </source>
</evidence>
<dbReference type="RefSeq" id="WP_220332894.1">
    <property type="nucleotide sequence ID" value="NZ_JAEUAK010000001.1"/>
</dbReference>
<name>A0ABS7GPY8_9HYPH</name>
<sequence>MNTSNSATASAEPARDQREGADQPAKNQKPYPCLLTRAELKAIIAEQLG</sequence>
<dbReference type="EMBL" id="JAEUAK010000001">
    <property type="protein sequence ID" value="MBW9051373.1"/>
    <property type="molecule type" value="Genomic_DNA"/>
</dbReference>
<accession>A0ABS7GPY8</accession>
<dbReference type="Proteomes" id="UP000717752">
    <property type="component" value="Unassembled WGS sequence"/>
</dbReference>
<gene>
    <name evidence="2" type="ORF">JNB85_02960</name>
</gene>